<dbReference type="OrthoDB" id="19606at2759"/>
<accession>A0A0L0HHE1</accession>
<evidence type="ECO:0000256" key="3">
    <source>
        <dbReference type="ARBA" id="ARBA00022478"/>
    </source>
</evidence>
<evidence type="ECO:0000256" key="7">
    <source>
        <dbReference type="ARBA" id="ARBA00022705"/>
    </source>
</evidence>
<dbReference type="EMBL" id="KQ257456">
    <property type="protein sequence ID" value="KND00533.1"/>
    <property type="molecule type" value="Genomic_DNA"/>
</dbReference>
<dbReference type="CDD" id="cd04860">
    <property type="entry name" value="AE_Prim_S"/>
    <property type="match status" value="1"/>
</dbReference>
<dbReference type="OMA" id="ITCTWIT"/>
<sequence length="277" mass="32094">MTDYDEIRTCCSGGDVCRVCWDFMTVAIKVVHKTLTDDFGFKNLLWVYSGRRGVHCWVCDERARKMPSEGRRAIVSFLEVIKGGENAGRKTNLPKSLHPSLRRAYEVLVPHFRKTVVEGMQVLSVRDHWTKLLALVPDEDVRKRLDQQWSTRERSNESRWEDLVSELNSKKKSLYNVERDIIFQYTYPRLDSNVSIGLNHLLKAPFCVHPKTGKVCVPMDPDRCEEFDPMDVPTLESVLNDEGTSKRIGVERFCKVFLRGVGEEVRRGLKERNILEF</sequence>
<protein>
    <recommendedName>
        <fullName evidence="2">DNA primase small subunit</fullName>
    </recommendedName>
</protein>
<proteinExistence type="inferred from homology"/>
<reference evidence="10 11" key="1">
    <citation type="submission" date="2009-08" db="EMBL/GenBank/DDBJ databases">
        <title>The Genome Sequence of Spizellomyces punctatus strain DAOM BR117.</title>
        <authorList>
            <consortium name="The Broad Institute Genome Sequencing Platform"/>
            <person name="Russ C."/>
            <person name="Cuomo C."/>
            <person name="Shea T."/>
            <person name="Young S.K."/>
            <person name="Zeng Q."/>
            <person name="Koehrsen M."/>
            <person name="Haas B."/>
            <person name="Borodovsky M."/>
            <person name="Guigo R."/>
            <person name="Alvarado L."/>
            <person name="Berlin A."/>
            <person name="Bochicchio J."/>
            <person name="Borenstein D."/>
            <person name="Chapman S."/>
            <person name="Chen Z."/>
            <person name="Engels R."/>
            <person name="Freedman E."/>
            <person name="Gellesch M."/>
            <person name="Goldberg J."/>
            <person name="Griggs A."/>
            <person name="Gujja S."/>
            <person name="Heiman D."/>
            <person name="Hepburn T."/>
            <person name="Howarth C."/>
            <person name="Jen D."/>
            <person name="Larson L."/>
            <person name="Lewis B."/>
            <person name="Mehta T."/>
            <person name="Park D."/>
            <person name="Pearson M."/>
            <person name="Roberts A."/>
            <person name="Saif S."/>
            <person name="Shenoy N."/>
            <person name="Sisk P."/>
            <person name="Stolte C."/>
            <person name="Sykes S."/>
            <person name="Thomson T."/>
            <person name="Walk T."/>
            <person name="White J."/>
            <person name="Yandava C."/>
            <person name="Burger G."/>
            <person name="Gray M.W."/>
            <person name="Holland P.W.H."/>
            <person name="King N."/>
            <person name="Lang F.B.F."/>
            <person name="Roger A.J."/>
            <person name="Ruiz-Trillo I."/>
            <person name="Lander E."/>
            <person name="Nusbaum C."/>
        </authorList>
    </citation>
    <scope>NUCLEOTIDE SEQUENCE [LARGE SCALE GENOMIC DNA]</scope>
    <source>
        <strain evidence="10 11">DAOM BR117</strain>
    </source>
</reference>
<dbReference type="SUPFAM" id="SSF56747">
    <property type="entry name" value="Prim-pol domain"/>
    <property type="match status" value="1"/>
</dbReference>
<name>A0A0L0HHE1_SPIPD</name>
<dbReference type="PANTHER" id="PTHR10536">
    <property type="entry name" value="DNA PRIMASE SMALL SUBUNIT"/>
    <property type="match status" value="1"/>
</dbReference>
<evidence type="ECO:0000256" key="9">
    <source>
        <dbReference type="ARBA" id="ARBA00023163"/>
    </source>
</evidence>
<evidence type="ECO:0000256" key="5">
    <source>
        <dbReference type="ARBA" id="ARBA00022679"/>
    </source>
</evidence>
<dbReference type="InParanoid" id="A0A0L0HHE1"/>
<evidence type="ECO:0000313" key="10">
    <source>
        <dbReference type="EMBL" id="KND00533.1"/>
    </source>
</evidence>
<keyword evidence="9" id="KW-0804">Transcription</keyword>
<keyword evidence="8" id="KW-0479">Metal-binding</keyword>
<evidence type="ECO:0000256" key="4">
    <source>
        <dbReference type="ARBA" id="ARBA00022515"/>
    </source>
</evidence>
<evidence type="ECO:0000313" key="11">
    <source>
        <dbReference type="Proteomes" id="UP000053201"/>
    </source>
</evidence>
<gene>
    <name evidence="10" type="ORF">SPPG_04843</name>
</gene>
<dbReference type="Gene3D" id="3.90.920.10">
    <property type="entry name" value="DNA primase, PRIM domain"/>
    <property type="match status" value="1"/>
</dbReference>
<dbReference type="NCBIfam" id="TIGR00335">
    <property type="entry name" value="primase_sml"/>
    <property type="match status" value="1"/>
</dbReference>
<organism evidence="10 11">
    <name type="scientific">Spizellomyces punctatus (strain DAOM BR117)</name>
    <dbReference type="NCBI Taxonomy" id="645134"/>
    <lineage>
        <taxon>Eukaryota</taxon>
        <taxon>Fungi</taxon>
        <taxon>Fungi incertae sedis</taxon>
        <taxon>Chytridiomycota</taxon>
        <taxon>Chytridiomycota incertae sedis</taxon>
        <taxon>Chytridiomycetes</taxon>
        <taxon>Spizellomycetales</taxon>
        <taxon>Spizellomycetaceae</taxon>
        <taxon>Spizellomyces</taxon>
    </lineage>
</organism>
<keyword evidence="3" id="KW-0240">DNA-directed RNA polymerase</keyword>
<keyword evidence="4" id="KW-0639">Primosome</keyword>
<dbReference type="STRING" id="645134.A0A0L0HHE1"/>
<dbReference type="GO" id="GO:0005658">
    <property type="term" value="C:alpha DNA polymerase:primase complex"/>
    <property type="evidence" value="ECO:0007669"/>
    <property type="project" value="UniProtKB-ARBA"/>
</dbReference>
<dbReference type="FunCoup" id="A0A0L0HHE1">
    <property type="interactions" value="90"/>
</dbReference>
<keyword evidence="6" id="KW-0548">Nucleotidyltransferase</keyword>
<evidence type="ECO:0000256" key="8">
    <source>
        <dbReference type="ARBA" id="ARBA00022723"/>
    </source>
</evidence>
<dbReference type="GO" id="GO:0046872">
    <property type="term" value="F:metal ion binding"/>
    <property type="evidence" value="ECO:0007669"/>
    <property type="project" value="UniProtKB-KW"/>
</dbReference>
<comment type="similarity">
    <text evidence="1">Belongs to the eukaryotic-type primase small subunit family.</text>
</comment>
<dbReference type="InterPro" id="IPR002755">
    <property type="entry name" value="DNA_primase_S"/>
</dbReference>
<dbReference type="VEuPathDB" id="FungiDB:SPPG_04843"/>
<dbReference type="Proteomes" id="UP000053201">
    <property type="component" value="Unassembled WGS sequence"/>
</dbReference>
<dbReference type="InterPro" id="IPR014052">
    <property type="entry name" value="DNA_primase_ssu_euk/arc"/>
</dbReference>
<dbReference type="GO" id="GO:0006269">
    <property type="term" value="P:DNA replication, synthesis of primer"/>
    <property type="evidence" value="ECO:0007669"/>
    <property type="project" value="UniProtKB-KW"/>
</dbReference>
<dbReference type="GO" id="GO:0003899">
    <property type="term" value="F:DNA-directed RNA polymerase activity"/>
    <property type="evidence" value="ECO:0007669"/>
    <property type="project" value="InterPro"/>
</dbReference>
<dbReference type="GeneID" id="27688272"/>
<evidence type="ECO:0000256" key="1">
    <source>
        <dbReference type="ARBA" id="ARBA00009762"/>
    </source>
</evidence>
<keyword evidence="7" id="KW-0235">DNA replication</keyword>
<dbReference type="RefSeq" id="XP_016608572.1">
    <property type="nucleotide sequence ID" value="XM_016753082.1"/>
</dbReference>
<dbReference type="Pfam" id="PF01896">
    <property type="entry name" value="DNA_primase_S"/>
    <property type="match status" value="1"/>
</dbReference>
<dbReference type="AlphaFoldDB" id="A0A0L0HHE1"/>
<evidence type="ECO:0000256" key="2">
    <source>
        <dbReference type="ARBA" id="ARBA00021278"/>
    </source>
</evidence>
<keyword evidence="11" id="KW-1185">Reference proteome</keyword>
<dbReference type="eggNOG" id="KOG2851">
    <property type="taxonomic scope" value="Eukaryota"/>
</dbReference>
<keyword evidence="5" id="KW-0808">Transferase</keyword>
<evidence type="ECO:0000256" key="6">
    <source>
        <dbReference type="ARBA" id="ARBA00022695"/>
    </source>
</evidence>